<feature type="transmembrane region" description="Helical" evidence="1">
    <location>
        <begin position="65"/>
        <end position="87"/>
    </location>
</feature>
<protein>
    <submittedName>
        <fullName evidence="2">Uncharacterized protein</fullName>
    </submittedName>
</protein>
<keyword evidence="3" id="KW-1185">Reference proteome</keyword>
<sequence>MTLTRAYYLLAAFYTLIPVMGIVALFAGGGTPLAVAHLSLGGLAVLGLWGYILKRGFMNPRMWRPFAVILAVGAAVQLLVILTMPVANVELTWMLTSTVFSVLLVILLYHYGNRDQPFWATAEEQAAARQLADLLEMSPSLTAVHREGERENSANVFKVGSEYKARITRRSRNGQEAFERRFQHPETLVFFLEKFASIQVQDFKQERMA</sequence>
<keyword evidence="1" id="KW-0472">Membrane</keyword>
<dbReference type="Proteomes" id="UP000218677">
    <property type="component" value="Unassembled WGS sequence"/>
</dbReference>
<dbReference type="RefSeq" id="WP_096655419.1">
    <property type="nucleotide sequence ID" value="NZ_NWUX01000040.1"/>
</dbReference>
<dbReference type="OrthoDB" id="7064144at2"/>
<proteinExistence type="predicted"/>
<evidence type="ECO:0000313" key="3">
    <source>
        <dbReference type="Proteomes" id="UP000218677"/>
    </source>
</evidence>
<keyword evidence="1" id="KW-1133">Transmembrane helix</keyword>
<feature type="transmembrane region" description="Helical" evidence="1">
    <location>
        <begin position="93"/>
        <end position="111"/>
    </location>
</feature>
<evidence type="ECO:0000256" key="1">
    <source>
        <dbReference type="SAM" id="Phobius"/>
    </source>
</evidence>
<accession>A0A2A4HFQ2</accession>
<comment type="caution">
    <text evidence="2">The sequence shown here is derived from an EMBL/GenBank/DDBJ whole genome shotgun (WGS) entry which is preliminary data.</text>
</comment>
<feature type="transmembrane region" description="Helical" evidence="1">
    <location>
        <begin position="7"/>
        <end position="27"/>
    </location>
</feature>
<keyword evidence="1" id="KW-0812">Transmembrane</keyword>
<dbReference type="AlphaFoldDB" id="A0A2A4HFQ2"/>
<dbReference type="EMBL" id="NWUX01000040">
    <property type="protein sequence ID" value="PCF93502.1"/>
    <property type="molecule type" value="Genomic_DNA"/>
</dbReference>
<feature type="transmembrane region" description="Helical" evidence="1">
    <location>
        <begin position="33"/>
        <end position="53"/>
    </location>
</feature>
<evidence type="ECO:0000313" key="2">
    <source>
        <dbReference type="EMBL" id="PCF93502.1"/>
    </source>
</evidence>
<name>A0A2A4HFQ2_9GAMM</name>
<reference evidence="3" key="1">
    <citation type="submission" date="2017-09" db="EMBL/GenBank/DDBJ databases">
        <authorList>
            <person name="Cho G.-S."/>
            <person name="Oguntoyinbo F.A."/>
            <person name="Cnockaert M."/>
            <person name="Kabisch J."/>
            <person name="Neve H."/>
            <person name="Bockelmann W."/>
            <person name="Wenning M."/>
            <person name="Franz C.M."/>
            <person name="Vandamme P."/>
        </authorList>
    </citation>
    <scope>NUCLEOTIDE SEQUENCE [LARGE SCALE GENOMIC DNA]</scope>
    <source>
        <strain evidence="3">MBT G8648</strain>
    </source>
</reference>
<gene>
    <name evidence="2" type="ORF">CPA45_22070</name>
</gene>
<organism evidence="2 3">
    <name type="scientific">Vreelandella nigrificans</name>
    <dbReference type="NCBI Taxonomy" id="2042704"/>
    <lineage>
        <taxon>Bacteria</taxon>
        <taxon>Pseudomonadati</taxon>
        <taxon>Pseudomonadota</taxon>
        <taxon>Gammaproteobacteria</taxon>
        <taxon>Oceanospirillales</taxon>
        <taxon>Halomonadaceae</taxon>
        <taxon>Vreelandella</taxon>
    </lineage>
</organism>